<evidence type="ECO:0000256" key="1">
    <source>
        <dbReference type="SAM" id="Phobius"/>
    </source>
</evidence>
<dbReference type="EC" id="3.4.-.-" evidence="3"/>
<feature type="transmembrane region" description="Helical" evidence="1">
    <location>
        <begin position="142"/>
        <end position="161"/>
    </location>
</feature>
<accession>A0ABV9CHL7</accession>
<reference evidence="4" key="1">
    <citation type="journal article" date="2019" name="Int. J. Syst. Evol. Microbiol.">
        <title>The Global Catalogue of Microorganisms (GCM) 10K type strain sequencing project: providing services to taxonomists for standard genome sequencing and annotation.</title>
        <authorList>
            <consortium name="The Broad Institute Genomics Platform"/>
            <consortium name="The Broad Institute Genome Sequencing Center for Infectious Disease"/>
            <person name="Wu L."/>
            <person name="Ma J."/>
        </authorList>
    </citation>
    <scope>NUCLEOTIDE SEQUENCE [LARGE SCALE GENOMIC DNA]</scope>
    <source>
        <strain evidence="4">CGMCC 4.7132</strain>
    </source>
</reference>
<dbReference type="InterPro" id="IPR003675">
    <property type="entry name" value="Rce1/LyrA-like_dom"/>
</dbReference>
<dbReference type="InterPro" id="IPR052710">
    <property type="entry name" value="CAAX_protease"/>
</dbReference>
<dbReference type="GO" id="GO:0016787">
    <property type="term" value="F:hydrolase activity"/>
    <property type="evidence" value="ECO:0007669"/>
    <property type="project" value="UniProtKB-KW"/>
</dbReference>
<dbReference type="PANTHER" id="PTHR36435">
    <property type="entry name" value="SLR1288 PROTEIN"/>
    <property type="match status" value="1"/>
</dbReference>
<keyword evidence="4" id="KW-1185">Reference proteome</keyword>
<evidence type="ECO:0000313" key="3">
    <source>
        <dbReference type="EMBL" id="MFC4531788.1"/>
    </source>
</evidence>
<feature type="transmembrane region" description="Helical" evidence="1">
    <location>
        <begin position="168"/>
        <end position="190"/>
    </location>
</feature>
<dbReference type="Proteomes" id="UP001596004">
    <property type="component" value="Unassembled WGS sequence"/>
</dbReference>
<keyword evidence="1" id="KW-0472">Membrane</keyword>
<dbReference type="EMBL" id="JBHSFP010000007">
    <property type="protein sequence ID" value="MFC4531788.1"/>
    <property type="molecule type" value="Genomic_DNA"/>
</dbReference>
<evidence type="ECO:0000259" key="2">
    <source>
        <dbReference type="Pfam" id="PF02517"/>
    </source>
</evidence>
<dbReference type="RefSeq" id="WP_380840460.1">
    <property type="nucleotide sequence ID" value="NZ_JBHSFP010000007.1"/>
</dbReference>
<feature type="domain" description="CAAX prenyl protease 2/Lysostaphin resistance protein A-like" evidence="2">
    <location>
        <begin position="146"/>
        <end position="239"/>
    </location>
</feature>
<feature type="transmembrane region" description="Helical" evidence="1">
    <location>
        <begin position="67"/>
        <end position="85"/>
    </location>
</feature>
<name>A0ABV9CHL7_9ACTN</name>
<gene>
    <name evidence="3" type="ORF">ACFO60_13515</name>
</gene>
<comment type="caution">
    <text evidence="3">The sequence shown here is derived from an EMBL/GenBank/DDBJ whole genome shotgun (WGS) entry which is preliminary data.</text>
</comment>
<organism evidence="3 4">
    <name type="scientific">Sphaerisporangium dianthi</name>
    <dbReference type="NCBI Taxonomy" id="1436120"/>
    <lineage>
        <taxon>Bacteria</taxon>
        <taxon>Bacillati</taxon>
        <taxon>Actinomycetota</taxon>
        <taxon>Actinomycetes</taxon>
        <taxon>Streptosporangiales</taxon>
        <taxon>Streptosporangiaceae</taxon>
        <taxon>Sphaerisporangium</taxon>
    </lineage>
</organism>
<evidence type="ECO:0000313" key="4">
    <source>
        <dbReference type="Proteomes" id="UP001596004"/>
    </source>
</evidence>
<keyword evidence="1" id="KW-0812">Transmembrane</keyword>
<feature type="transmembrane region" description="Helical" evidence="1">
    <location>
        <begin position="20"/>
        <end position="37"/>
    </location>
</feature>
<feature type="transmembrane region" description="Helical" evidence="1">
    <location>
        <begin position="106"/>
        <end position="127"/>
    </location>
</feature>
<sequence>MVALGACAVLPIRPEAPARTAIAGAAAVMLIVGAVALRSAAAIRTAVFIGPLLGCFAAGILSGWPPAITTVLVCALPLGCLLLCGRSAALRPATPWLTRGSLTPEAPWLGLATVVVSGAALTGWALVVRPEPAEYLRELQRLPLWLAIAGIVAFALVNPVWEEMLFRGVLLTELASVWGAKTAVALQAVLFGAAHFAGFPSGVAGMIMAGAWGFALGVMRLRSGGILIPYLVHVTANAVIGTVAVMVLR</sequence>
<protein>
    <submittedName>
        <fullName evidence="3">CPBP family intramembrane glutamic endopeptidase</fullName>
        <ecNumber evidence="3">3.4.-.-</ecNumber>
    </submittedName>
</protein>
<proteinExistence type="predicted"/>
<keyword evidence="1" id="KW-1133">Transmembrane helix</keyword>
<feature type="transmembrane region" description="Helical" evidence="1">
    <location>
        <begin position="196"/>
        <end position="218"/>
    </location>
</feature>
<keyword evidence="3" id="KW-0378">Hydrolase</keyword>
<dbReference type="PANTHER" id="PTHR36435:SF1">
    <property type="entry name" value="CAAX AMINO TERMINAL PROTEASE FAMILY PROTEIN"/>
    <property type="match status" value="1"/>
</dbReference>
<dbReference type="Pfam" id="PF02517">
    <property type="entry name" value="Rce1-like"/>
    <property type="match status" value="1"/>
</dbReference>
<feature type="transmembrane region" description="Helical" evidence="1">
    <location>
        <begin position="230"/>
        <end position="248"/>
    </location>
</feature>